<dbReference type="Proteomes" id="UP001465153">
    <property type="component" value="Unassembled WGS sequence"/>
</dbReference>
<sequence>MKLPIYQVDSFAHRVFSGNPAAVVISRDALSDSMCMQIAAENKVSETSFIWPAEDGYHLRWFTPTTEVDLCGHGTLAAAHVLFSENSIDADSVQFSTASGALTVQRIGNEYQMNFPTYQPQPTEIADNIRERLGFEPKDLLRSSDFIVVVTTEQNVREFSDSFYDISGDHGVILTAEATDTDGLDIISRYFGFKEIGIEEDPVTGSAHCAIVQYWCNKLDKEILDAFQASPRGGYLTCERVGDRVLLKGKAITYLKGECYLESEGDSGD</sequence>
<dbReference type="Gene3D" id="3.10.310.10">
    <property type="entry name" value="Diaminopimelate Epimerase, Chain A, domain 1"/>
    <property type="match status" value="2"/>
</dbReference>
<evidence type="ECO:0000313" key="3">
    <source>
        <dbReference type="EMBL" id="GAA6167199.1"/>
    </source>
</evidence>
<dbReference type="PANTHER" id="PTHR13774">
    <property type="entry name" value="PHENAZINE BIOSYNTHESIS PROTEIN"/>
    <property type="match status" value="1"/>
</dbReference>
<dbReference type="PANTHER" id="PTHR13774:SF17">
    <property type="entry name" value="PHENAZINE BIOSYNTHESIS-LIKE DOMAIN-CONTAINING PROTEIN"/>
    <property type="match status" value="1"/>
</dbReference>
<dbReference type="EMBL" id="BAABWN010000003">
    <property type="protein sequence ID" value="GAA6167199.1"/>
    <property type="molecule type" value="Genomic_DNA"/>
</dbReference>
<evidence type="ECO:0000256" key="1">
    <source>
        <dbReference type="ARBA" id="ARBA00008270"/>
    </source>
</evidence>
<evidence type="ECO:0000313" key="4">
    <source>
        <dbReference type="Proteomes" id="UP001465153"/>
    </source>
</evidence>
<keyword evidence="4" id="KW-1185">Reference proteome</keyword>
<evidence type="ECO:0000256" key="2">
    <source>
        <dbReference type="ARBA" id="ARBA00023235"/>
    </source>
</evidence>
<keyword evidence="2" id="KW-0413">Isomerase</keyword>
<gene>
    <name evidence="3" type="ORF">NBRC116591_10090</name>
</gene>
<comment type="similarity">
    <text evidence="1">Belongs to the PhzF family.</text>
</comment>
<comment type="caution">
    <text evidence="3">The sequence shown here is derived from an EMBL/GenBank/DDBJ whole genome shotgun (WGS) entry which is preliminary data.</text>
</comment>
<reference evidence="3 4" key="1">
    <citation type="submission" date="2024-04" db="EMBL/GenBank/DDBJ databases">
        <title>Draft genome sequence of Sessilibacter corallicola NBRC 116591.</title>
        <authorList>
            <person name="Miyakawa T."/>
            <person name="Kusuya Y."/>
            <person name="Miura T."/>
        </authorList>
    </citation>
    <scope>NUCLEOTIDE SEQUENCE [LARGE SCALE GENOMIC DNA]</scope>
    <source>
        <strain evidence="3 4">KU-00831-HH</strain>
    </source>
</reference>
<dbReference type="InterPro" id="IPR003719">
    <property type="entry name" value="Phenazine_PhzF-like"/>
</dbReference>
<dbReference type="Pfam" id="PF02567">
    <property type="entry name" value="PhzC-PhzF"/>
    <property type="match status" value="1"/>
</dbReference>
<dbReference type="NCBIfam" id="TIGR00654">
    <property type="entry name" value="PhzF_family"/>
    <property type="match status" value="1"/>
</dbReference>
<dbReference type="SUPFAM" id="SSF54506">
    <property type="entry name" value="Diaminopimelate epimerase-like"/>
    <property type="match status" value="1"/>
</dbReference>
<dbReference type="PIRSF" id="PIRSF016184">
    <property type="entry name" value="PhzC_PhzF"/>
    <property type="match status" value="1"/>
</dbReference>
<name>A0ABQ0A6C7_9GAMM</name>
<accession>A0ABQ0A6C7</accession>
<dbReference type="RefSeq" id="WP_353301913.1">
    <property type="nucleotide sequence ID" value="NZ_BAABWN010000003.1"/>
</dbReference>
<protein>
    <submittedName>
        <fullName evidence="3">PhzF family phenazine biosynthesis protein</fullName>
    </submittedName>
</protein>
<organism evidence="3 4">
    <name type="scientific">Sessilibacter corallicola</name>
    <dbReference type="NCBI Taxonomy" id="2904075"/>
    <lineage>
        <taxon>Bacteria</taxon>
        <taxon>Pseudomonadati</taxon>
        <taxon>Pseudomonadota</taxon>
        <taxon>Gammaproteobacteria</taxon>
        <taxon>Cellvibrionales</taxon>
        <taxon>Cellvibrionaceae</taxon>
        <taxon>Sessilibacter</taxon>
    </lineage>
</organism>
<proteinExistence type="inferred from homology"/>